<feature type="compositionally biased region" description="Polar residues" evidence="1">
    <location>
        <begin position="1"/>
        <end position="13"/>
    </location>
</feature>
<feature type="compositionally biased region" description="Acidic residues" evidence="1">
    <location>
        <begin position="204"/>
        <end position="221"/>
    </location>
</feature>
<gene>
    <name evidence="2" type="ORF">B0T17DRAFT_509165</name>
</gene>
<feature type="compositionally biased region" description="Low complexity" evidence="1">
    <location>
        <begin position="456"/>
        <end position="483"/>
    </location>
</feature>
<reference evidence="2" key="1">
    <citation type="submission" date="2023-06" db="EMBL/GenBank/DDBJ databases">
        <title>Genome-scale phylogeny and comparative genomics of the fungal order Sordariales.</title>
        <authorList>
            <consortium name="Lawrence Berkeley National Laboratory"/>
            <person name="Hensen N."/>
            <person name="Bonometti L."/>
            <person name="Westerberg I."/>
            <person name="Brannstrom I.O."/>
            <person name="Guillou S."/>
            <person name="Cros-Aarteil S."/>
            <person name="Calhoun S."/>
            <person name="Haridas S."/>
            <person name="Kuo A."/>
            <person name="Mondo S."/>
            <person name="Pangilinan J."/>
            <person name="Riley R."/>
            <person name="LaButti K."/>
            <person name="Andreopoulos B."/>
            <person name="Lipzen A."/>
            <person name="Chen C."/>
            <person name="Yanf M."/>
            <person name="Daum C."/>
            <person name="Ng V."/>
            <person name="Clum A."/>
            <person name="Steindorff A."/>
            <person name="Ohm R."/>
            <person name="Martin F."/>
            <person name="Silar P."/>
            <person name="Natvig D."/>
            <person name="Lalanne C."/>
            <person name="Gautier V."/>
            <person name="Ament-velasquez S.L."/>
            <person name="Kruys A."/>
            <person name="Hutchinson M.I."/>
            <person name="Powell A.J."/>
            <person name="Barry K."/>
            <person name="Miller A.N."/>
            <person name="Grigoriev I.V."/>
            <person name="Debuchy R."/>
            <person name="Gladieux P."/>
            <person name="Thoren M.H."/>
            <person name="Johannesson H."/>
        </authorList>
    </citation>
    <scope>NUCLEOTIDE SEQUENCE</scope>
    <source>
        <strain evidence="2">SMH3391-2</strain>
    </source>
</reference>
<feature type="compositionally biased region" description="Basic residues" evidence="1">
    <location>
        <begin position="44"/>
        <end position="53"/>
    </location>
</feature>
<name>A0AA39WUM1_9PEZI</name>
<evidence type="ECO:0000256" key="1">
    <source>
        <dbReference type="SAM" id="MobiDB-lite"/>
    </source>
</evidence>
<feature type="compositionally biased region" description="Polar residues" evidence="1">
    <location>
        <begin position="253"/>
        <end position="263"/>
    </location>
</feature>
<feature type="region of interest" description="Disordered" evidence="1">
    <location>
        <begin position="439"/>
        <end position="494"/>
    </location>
</feature>
<dbReference type="Proteomes" id="UP001174934">
    <property type="component" value="Unassembled WGS sequence"/>
</dbReference>
<keyword evidence="3" id="KW-1185">Reference proteome</keyword>
<proteinExistence type="predicted"/>
<dbReference type="AlphaFoldDB" id="A0AA39WUM1"/>
<comment type="caution">
    <text evidence="2">The sequence shown here is derived from an EMBL/GenBank/DDBJ whole genome shotgun (WGS) entry which is preliminary data.</text>
</comment>
<organism evidence="2 3">
    <name type="scientific">Bombardia bombarda</name>
    <dbReference type="NCBI Taxonomy" id="252184"/>
    <lineage>
        <taxon>Eukaryota</taxon>
        <taxon>Fungi</taxon>
        <taxon>Dikarya</taxon>
        <taxon>Ascomycota</taxon>
        <taxon>Pezizomycotina</taxon>
        <taxon>Sordariomycetes</taxon>
        <taxon>Sordariomycetidae</taxon>
        <taxon>Sordariales</taxon>
        <taxon>Lasiosphaeriaceae</taxon>
        <taxon>Bombardia</taxon>
    </lineage>
</organism>
<evidence type="ECO:0000313" key="3">
    <source>
        <dbReference type="Proteomes" id="UP001174934"/>
    </source>
</evidence>
<dbReference type="EMBL" id="JAULSR010000004">
    <property type="protein sequence ID" value="KAK0621856.1"/>
    <property type="molecule type" value="Genomic_DNA"/>
</dbReference>
<accession>A0AA39WUM1</accession>
<protein>
    <submittedName>
        <fullName evidence="2">Uncharacterized protein</fullName>
    </submittedName>
</protein>
<sequence length="586" mass="66247">MFESHINFNNNPISKPLEHTSLGEGGSDAASTSASARIPPATPKTRRKAKRKGNRADQFYIYRTSDGQNIPALAIEYKAPHKLSVDQVVTGLESEIYPDSDVININGQGFAFNARVLTAAVVTQLFSYMIGKSIRYGYSWHDEADRLEIWPVEYDDILKRIPVTDRKPKEPYASPYKPQRWKGFKRSLILTRSRYQPDANVGPAEDDDEDDDDEDDDDDDSPSPTPKRPRTNENAGPSTGSGGQRRHDGGEKQGQSRATKPSIQSRSYCTQQCLLGLANGGPTDESCPNWDHHGQRHISRLEFLRLIRDQLATDRGMDADCAPLHRTGRSAVSTIVASLERNFVDPHWTRSIVEYCTNLTKADLLYLFWTVAHGRGEAFDIKLHQLLDREPNFNHPYGLLVVLVDYQRRTLLHHAAKHEQYEMIDRILSNFRARPSAAPAPSNAFSTSRTSGAVRPFTTQLTPPAAATPGSVSRSCSSNLSRLPHTSSMSRSWDDVRDNHANRELRAVFNKYVERASLIRQRTNYEHPAESDPNRWEELDRLPLRHQVEHAQQVMGMRMQHARNGDRLMSDSPFGLAPLDGWDFYF</sequence>
<feature type="region of interest" description="Disordered" evidence="1">
    <location>
        <begin position="1"/>
        <end position="53"/>
    </location>
</feature>
<feature type="compositionally biased region" description="Low complexity" evidence="1">
    <location>
        <begin position="27"/>
        <end position="36"/>
    </location>
</feature>
<evidence type="ECO:0000313" key="2">
    <source>
        <dbReference type="EMBL" id="KAK0621856.1"/>
    </source>
</evidence>
<feature type="region of interest" description="Disordered" evidence="1">
    <location>
        <begin position="192"/>
        <end position="263"/>
    </location>
</feature>